<dbReference type="AlphaFoldDB" id="A0A074TGB5"/>
<dbReference type="EMBL" id="JHEH01000005">
    <property type="protein sequence ID" value="KEP70689.1"/>
    <property type="molecule type" value="Genomic_DNA"/>
</dbReference>
<sequence length="113" mass="12889">MSRFAPHLAPPYHAVIFTSLRRDGAPEDGYDAMAEEMAQRAARQPGYLGHESSRDADGFGITVSYWRDAEAVSGWKQEARHLLAQRLGRDRWYHHYVLRVACVERAYDGPEGR</sequence>
<reference evidence="2 3" key="1">
    <citation type="submission" date="2014-03" db="EMBL/GenBank/DDBJ databases">
        <title>The draft genome sequence of Thioclava dalianensis DLFJ1-1.</title>
        <authorList>
            <person name="Lai Q."/>
            <person name="Shao Z."/>
        </authorList>
    </citation>
    <scope>NUCLEOTIDE SEQUENCE [LARGE SCALE GENOMIC DNA]</scope>
    <source>
        <strain evidence="2 3">DLFJ1-1</strain>
    </source>
</reference>
<dbReference type="Gene3D" id="3.30.70.100">
    <property type="match status" value="1"/>
</dbReference>
<feature type="domain" description="ABM" evidence="1">
    <location>
        <begin position="31"/>
        <end position="85"/>
    </location>
</feature>
<name>A0A074TGB5_9RHOB</name>
<evidence type="ECO:0000313" key="2">
    <source>
        <dbReference type="EMBL" id="KEP70689.1"/>
    </source>
</evidence>
<dbReference type="Proteomes" id="UP000027725">
    <property type="component" value="Unassembled WGS sequence"/>
</dbReference>
<keyword evidence="3" id="KW-1185">Reference proteome</keyword>
<dbReference type="Pfam" id="PF03992">
    <property type="entry name" value="ABM"/>
    <property type="match status" value="1"/>
</dbReference>
<evidence type="ECO:0000259" key="1">
    <source>
        <dbReference type="Pfam" id="PF03992"/>
    </source>
</evidence>
<gene>
    <name evidence="2" type="ORF">DL1_16455</name>
</gene>
<protein>
    <recommendedName>
        <fullName evidence="1">ABM domain-containing protein</fullName>
    </recommendedName>
</protein>
<dbReference type="SUPFAM" id="SSF54909">
    <property type="entry name" value="Dimeric alpha+beta barrel"/>
    <property type="match status" value="1"/>
</dbReference>
<evidence type="ECO:0000313" key="3">
    <source>
        <dbReference type="Proteomes" id="UP000027725"/>
    </source>
</evidence>
<dbReference type="eggNOG" id="COG2329">
    <property type="taxonomic scope" value="Bacteria"/>
</dbReference>
<dbReference type="STRING" id="1185766.SAMN05216224_102140"/>
<dbReference type="RefSeq" id="WP_038064013.1">
    <property type="nucleotide sequence ID" value="NZ_FOVB01000002.1"/>
</dbReference>
<dbReference type="OrthoDB" id="9797060at2"/>
<organism evidence="2 3">
    <name type="scientific">Thioclava dalianensis</name>
    <dbReference type="NCBI Taxonomy" id="1185766"/>
    <lineage>
        <taxon>Bacteria</taxon>
        <taxon>Pseudomonadati</taxon>
        <taxon>Pseudomonadota</taxon>
        <taxon>Alphaproteobacteria</taxon>
        <taxon>Rhodobacterales</taxon>
        <taxon>Paracoccaceae</taxon>
        <taxon>Thioclava</taxon>
    </lineage>
</organism>
<dbReference type="InterPro" id="IPR007138">
    <property type="entry name" value="ABM_dom"/>
</dbReference>
<dbReference type="InterPro" id="IPR052936">
    <property type="entry name" value="Jasmonate_Hydroxylase-like"/>
</dbReference>
<accession>A0A074TGB5</accession>
<proteinExistence type="predicted"/>
<comment type="caution">
    <text evidence="2">The sequence shown here is derived from an EMBL/GenBank/DDBJ whole genome shotgun (WGS) entry which is preliminary data.</text>
</comment>
<dbReference type="PANTHER" id="PTHR37811:SF2">
    <property type="entry name" value="ABM DOMAIN-CONTAINING PROTEIN"/>
    <property type="match status" value="1"/>
</dbReference>
<dbReference type="PANTHER" id="PTHR37811">
    <property type="entry name" value="BLL5343 PROTEIN"/>
    <property type="match status" value="1"/>
</dbReference>
<dbReference type="InterPro" id="IPR011008">
    <property type="entry name" value="Dimeric_a/b-barrel"/>
</dbReference>